<reference evidence="3" key="1">
    <citation type="submission" date="2016-10" db="EMBL/GenBank/DDBJ databases">
        <authorList>
            <person name="Varghese N."/>
            <person name="Submissions S."/>
        </authorList>
    </citation>
    <scope>NUCLEOTIDE SEQUENCE [LARGE SCALE GENOMIC DNA]</scope>
    <source>
        <strain evidence="3">KHC7</strain>
    </source>
</reference>
<name>A0A1G7I040_9BACT</name>
<dbReference type="Pfam" id="PF01042">
    <property type="entry name" value="Ribonuc_L-PSP"/>
    <property type="match status" value="1"/>
</dbReference>
<dbReference type="InterPro" id="IPR019897">
    <property type="entry name" value="RidA_CS"/>
</dbReference>
<dbReference type="EMBL" id="FNBX01000001">
    <property type="protein sequence ID" value="SDF06100.1"/>
    <property type="molecule type" value="Genomic_DNA"/>
</dbReference>
<dbReference type="InterPro" id="IPR006175">
    <property type="entry name" value="YjgF/YER057c/UK114"/>
</dbReference>
<dbReference type="Proteomes" id="UP000199355">
    <property type="component" value="Unassembled WGS sequence"/>
</dbReference>
<dbReference type="PANTHER" id="PTHR11803:SF58">
    <property type="entry name" value="PROTEIN HMF1-RELATED"/>
    <property type="match status" value="1"/>
</dbReference>
<proteinExistence type="inferred from homology"/>
<dbReference type="NCBIfam" id="TIGR00004">
    <property type="entry name" value="Rid family detoxifying hydrolase"/>
    <property type="match status" value="1"/>
</dbReference>
<gene>
    <name evidence="2" type="ORF">SAMN05192586_101102</name>
</gene>
<protein>
    <submittedName>
        <fullName evidence="2">2-iminobutanoate/2-iminopropanoate deaminase</fullName>
    </submittedName>
</protein>
<organism evidence="2 3">
    <name type="scientific">Desulfovibrio legallii</name>
    <dbReference type="NCBI Taxonomy" id="571438"/>
    <lineage>
        <taxon>Bacteria</taxon>
        <taxon>Pseudomonadati</taxon>
        <taxon>Thermodesulfobacteriota</taxon>
        <taxon>Desulfovibrionia</taxon>
        <taxon>Desulfovibrionales</taxon>
        <taxon>Desulfovibrionaceae</taxon>
        <taxon>Desulfovibrio</taxon>
    </lineage>
</organism>
<dbReference type="CDD" id="cd00448">
    <property type="entry name" value="YjgF_YER057c_UK114_family"/>
    <property type="match status" value="1"/>
</dbReference>
<dbReference type="FunFam" id="3.30.1330.40:FF:000001">
    <property type="entry name" value="L-PSP family endoribonuclease"/>
    <property type="match status" value="1"/>
</dbReference>
<dbReference type="GO" id="GO:0005829">
    <property type="term" value="C:cytosol"/>
    <property type="evidence" value="ECO:0007669"/>
    <property type="project" value="TreeGrafter"/>
</dbReference>
<dbReference type="STRING" id="571438.SAMN05192586_101102"/>
<evidence type="ECO:0000313" key="2">
    <source>
        <dbReference type="EMBL" id="SDF06100.1"/>
    </source>
</evidence>
<comment type="similarity">
    <text evidence="1">Belongs to the RutC family.</text>
</comment>
<dbReference type="RefSeq" id="WP_092152373.1">
    <property type="nucleotide sequence ID" value="NZ_FNBX01000001.1"/>
</dbReference>
<dbReference type="InterPro" id="IPR006056">
    <property type="entry name" value="RidA"/>
</dbReference>
<dbReference type="SUPFAM" id="SSF55298">
    <property type="entry name" value="YjgF-like"/>
    <property type="match status" value="1"/>
</dbReference>
<keyword evidence="3" id="KW-1185">Reference proteome</keyword>
<sequence>MKKEVVSTAEAPAAVGPYSQAICAGGLLFLSGQIPLDPATGNMVQGGAAAQAAQCCKNVLAILKARGLDAAQVVKTTVFITDMKEFGAVNEVYKQYFTAPCPARSCVQVAALPLGAQVEIEAVAVL</sequence>
<dbReference type="Gene3D" id="3.30.1330.40">
    <property type="entry name" value="RutC-like"/>
    <property type="match status" value="1"/>
</dbReference>
<dbReference type="AlphaFoldDB" id="A0A1G7I040"/>
<accession>A0A1G7I040</accession>
<evidence type="ECO:0000313" key="3">
    <source>
        <dbReference type="Proteomes" id="UP000199355"/>
    </source>
</evidence>
<evidence type="ECO:0000256" key="1">
    <source>
        <dbReference type="ARBA" id="ARBA00010552"/>
    </source>
</evidence>
<dbReference type="OrthoDB" id="9808943at2"/>
<dbReference type="PANTHER" id="PTHR11803">
    <property type="entry name" value="2-IMINOBUTANOATE/2-IMINOPROPANOATE DEAMINASE RIDA"/>
    <property type="match status" value="1"/>
</dbReference>
<dbReference type="InterPro" id="IPR035959">
    <property type="entry name" value="RutC-like_sf"/>
</dbReference>
<dbReference type="GO" id="GO:0019239">
    <property type="term" value="F:deaminase activity"/>
    <property type="evidence" value="ECO:0007669"/>
    <property type="project" value="TreeGrafter"/>
</dbReference>
<dbReference type="PROSITE" id="PS01094">
    <property type="entry name" value="UPF0076"/>
    <property type="match status" value="1"/>
</dbReference>